<feature type="compositionally biased region" description="Polar residues" evidence="1">
    <location>
        <begin position="14"/>
        <end position="30"/>
    </location>
</feature>
<evidence type="ECO:0000256" key="2">
    <source>
        <dbReference type="SAM" id="Phobius"/>
    </source>
</evidence>
<comment type="caution">
    <text evidence="3">The sequence shown here is derived from an EMBL/GenBank/DDBJ whole genome shotgun (WGS) entry which is preliminary data.</text>
</comment>
<keyword evidence="2" id="KW-0812">Transmembrane</keyword>
<gene>
    <name evidence="3" type="ORF">N7472_003785</name>
</gene>
<dbReference type="OrthoDB" id="4506934at2759"/>
<reference evidence="3" key="2">
    <citation type="journal article" date="2023" name="IMA Fungus">
        <title>Comparative genomic study of the Penicillium genus elucidates a diverse pangenome and 15 lateral gene transfer events.</title>
        <authorList>
            <person name="Petersen C."/>
            <person name="Sorensen T."/>
            <person name="Nielsen M.R."/>
            <person name="Sondergaard T.E."/>
            <person name="Sorensen J.L."/>
            <person name="Fitzpatrick D.A."/>
            <person name="Frisvad J.C."/>
            <person name="Nielsen K.L."/>
        </authorList>
    </citation>
    <scope>NUCLEOTIDE SEQUENCE</scope>
    <source>
        <strain evidence="3">IBT 16849</strain>
    </source>
</reference>
<proteinExistence type="predicted"/>
<evidence type="ECO:0000313" key="4">
    <source>
        <dbReference type="Proteomes" id="UP001150879"/>
    </source>
</evidence>
<protein>
    <submittedName>
        <fullName evidence="3">Uncharacterized protein</fullName>
    </submittedName>
</protein>
<dbReference type="EMBL" id="JAPQKP010000002">
    <property type="protein sequence ID" value="KAJ5207337.1"/>
    <property type="molecule type" value="Genomic_DNA"/>
</dbReference>
<evidence type="ECO:0000313" key="3">
    <source>
        <dbReference type="EMBL" id="KAJ5207337.1"/>
    </source>
</evidence>
<evidence type="ECO:0000256" key="1">
    <source>
        <dbReference type="SAM" id="MobiDB-lite"/>
    </source>
</evidence>
<keyword evidence="2" id="KW-1133">Transmembrane helix</keyword>
<feature type="region of interest" description="Disordered" evidence="1">
    <location>
        <begin position="1"/>
        <end position="89"/>
    </location>
</feature>
<name>A0A9W9MTY1_9EURO</name>
<organism evidence="3 4">
    <name type="scientific">Penicillium cf. griseofulvum</name>
    <dbReference type="NCBI Taxonomy" id="2972120"/>
    <lineage>
        <taxon>Eukaryota</taxon>
        <taxon>Fungi</taxon>
        <taxon>Dikarya</taxon>
        <taxon>Ascomycota</taxon>
        <taxon>Pezizomycotina</taxon>
        <taxon>Eurotiomycetes</taxon>
        <taxon>Eurotiomycetidae</taxon>
        <taxon>Eurotiales</taxon>
        <taxon>Aspergillaceae</taxon>
        <taxon>Penicillium</taxon>
    </lineage>
</organism>
<dbReference type="AlphaFoldDB" id="A0A9W9MTY1"/>
<reference evidence="3" key="1">
    <citation type="submission" date="2022-11" db="EMBL/GenBank/DDBJ databases">
        <authorList>
            <person name="Petersen C."/>
        </authorList>
    </citation>
    <scope>NUCLEOTIDE SEQUENCE</scope>
    <source>
        <strain evidence="3">IBT 16849</strain>
    </source>
</reference>
<dbReference type="Proteomes" id="UP001150879">
    <property type="component" value="Unassembled WGS sequence"/>
</dbReference>
<sequence length="147" mass="16429">MSDGVQRTKINDLLSISTENTSSQMGNSTPIEPAPAYEDLFHQPGSSSRNGYAMVDQTDAEHQDVEQGHGHGHHLHIVPEVTNDEPGQHTHCAECDRQRQHRENQENGQRACAMVAKTFIFISLFLMILGIVGVQAWKDVRMKKMHG</sequence>
<keyword evidence="4" id="KW-1185">Reference proteome</keyword>
<keyword evidence="2" id="KW-0472">Membrane</keyword>
<feature type="transmembrane region" description="Helical" evidence="2">
    <location>
        <begin position="119"/>
        <end position="137"/>
    </location>
</feature>
<accession>A0A9W9MTY1</accession>
<feature type="compositionally biased region" description="Basic and acidic residues" evidence="1">
    <location>
        <begin position="59"/>
        <end position="69"/>
    </location>
</feature>